<dbReference type="GO" id="GO:0043235">
    <property type="term" value="C:receptor complex"/>
    <property type="evidence" value="ECO:0007669"/>
    <property type="project" value="TreeGrafter"/>
</dbReference>
<dbReference type="EMBL" id="CASHTH010002440">
    <property type="protein sequence ID" value="CAI8029839.1"/>
    <property type="molecule type" value="Genomic_DNA"/>
</dbReference>
<keyword evidence="11" id="KW-0829">Tyrosine-protein kinase</keyword>
<evidence type="ECO:0000256" key="16">
    <source>
        <dbReference type="SAM" id="Phobius"/>
    </source>
</evidence>
<dbReference type="InterPro" id="IPR001190">
    <property type="entry name" value="SRCR"/>
</dbReference>
<dbReference type="InterPro" id="IPR038081">
    <property type="entry name" value="CalX-like_sf"/>
</dbReference>
<accession>A0AA35SI32</accession>
<dbReference type="GO" id="GO:0007169">
    <property type="term" value="P:cell surface receptor protein tyrosine kinase signaling pathway"/>
    <property type="evidence" value="ECO:0007669"/>
    <property type="project" value="TreeGrafter"/>
</dbReference>
<evidence type="ECO:0000256" key="15">
    <source>
        <dbReference type="PROSITE-ProRule" id="PRU10141"/>
    </source>
</evidence>
<feature type="disulfide bond" evidence="14">
    <location>
        <begin position="290"/>
        <end position="300"/>
    </location>
</feature>
<dbReference type="SMART" id="SM00202">
    <property type="entry name" value="SR"/>
    <property type="match status" value="1"/>
</dbReference>
<comment type="catalytic activity">
    <reaction evidence="13">
        <text>L-tyrosyl-[protein] + ATP = O-phospho-L-tyrosyl-[protein] + ADP + H(+)</text>
        <dbReference type="Rhea" id="RHEA:10596"/>
        <dbReference type="Rhea" id="RHEA-COMP:10136"/>
        <dbReference type="Rhea" id="RHEA-COMP:20101"/>
        <dbReference type="ChEBI" id="CHEBI:15378"/>
        <dbReference type="ChEBI" id="CHEBI:30616"/>
        <dbReference type="ChEBI" id="CHEBI:46858"/>
        <dbReference type="ChEBI" id="CHEBI:61978"/>
        <dbReference type="ChEBI" id="CHEBI:456216"/>
        <dbReference type="EC" id="2.7.10.1"/>
    </reaction>
</comment>
<dbReference type="PROSITE" id="PS51220">
    <property type="entry name" value="NIDO"/>
    <property type="match status" value="1"/>
</dbReference>
<dbReference type="InterPro" id="IPR050122">
    <property type="entry name" value="RTK"/>
</dbReference>
<evidence type="ECO:0000259" key="20">
    <source>
        <dbReference type="PROSITE" id="PS51220"/>
    </source>
</evidence>
<dbReference type="SUPFAM" id="SSF141072">
    <property type="entry name" value="CalX-like"/>
    <property type="match status" value="1"/>
</dbReference>
<sequence>MSMFLCTTAIPLEDFYPYGPDVGDSQVDLPIYTYGLISVGDVKVSVWLYGAIDYGGRSIGNFMEVFFIGFDNVGGAVWFRNSTFQSTNERALTDIQRVYPSVSYIDQILIVTWDRLHLLSQNYQTNTFQAVIATSGNETYIMYLYADGLMQWISEYGGITDDGMFTARVVYGQWLISATFELPGSETCSIIHITSRSNVGIPGMFVFDLDGTHPVFVSECEEGDVRLVDSNMNTNASGRVEMCLDNEWRVVGDETWGVEEATVVCRQLGLPTDVVVVGWNLKSAGVPISCTGNESSLMDCSSEPGKRGNVADPLRCSGGATTSTCLATDGCEDFLGQDSSTLPAVCFNRYGSCVPFSPYLLGSGGIPCDSVYESGTDYVYLKNSSESFQPLNVLGGIEQQLDDVFSNHDCTLSTVRMICHYYLPPCGNSTHFEPPTSVCSDACYLQSQICPSYWTFVESRLGQIESNPLNCSFSESILNPIPHTSCSHLGVYANVTIGLSQTVYSVVEEEGVAVVCTSVLSGTTSGRTFSISYQTTDGDARAPADYIAINGSFDITDSNSEQCVNISVVSGKTIEDEECFNYTIVTSSNTIGLTLIPNTATICISEPQEATPSESTTQTALVTVLAVLVAVVLLCMAIMAVVVIAIFLKRTKLSRRRDFTSPYEIHDSLPSKDRQTDILHHLREQLENKKMIYSKDQIQLSTTIGQGEFGLVYKGYIKTAVGNEIVAIKTGKALFSSGDLKTLAKEVSTMLSFRHINIMSLIGVCIDGEMPLLIMPFMSNGSVLEYVRKHKDRLFITGELLRVELQTASAALLRICLHIAQGMEYLSRNKFVHRDLAARNCMIDGEGVIKVADFGLAEDMYCTNYFRRRKSETGHEEKVPIRWMAPESIEYSVYTQATDVWSYGVTMWEIFTCGRVPYAGIHAMGLLKGLKRGERLEKPDNKACHDDIYDVMFSC</sequence>
<evidence type="ECO:0000259" key="18">
    <source>
        <dbReference type="PROSITE" id="PS50038"/>
    </source>
</evidence>
<proteinExistence type="predicted"/>
<evidence type="ECO:0000256" key="13">
    <source>
        <dbReference type="ARBA" id="ARBA00051243"/>
    </source>
</evidence>
<evidence type="ECO:0000256" key="8">
    <source>
        <dbReference type="ARBA" id="ARBA00022837"/>
    </source>
</evidence>
<dbReference type="InterPro" id="IPR020635">
    <property type="entry name" value="Tyr_kinase_cat_dom"/>
</dbReference>
<dbReference type="GO" id="GO:0005524">
    <property type="term" value="F:ATP binding"/>
    <property type="evidence" value="ECO:0007669"/>
    <property type="project" value="UniProtKB-UniRule"/>
</dbReference>
<dbReference type="Gene3D" id="1.10.2000.10">
    <property type="entry name" value="Frizzled cysteine-rich domain"/>
    <property type="match status" value="1"/>
</dbReference>
<dbReference type="CDD" id="cd00192">
    <property type="entry name" value="PTKc"/>
    <property type="match status" value="1"/>
</dbReference>
<keyword evidence="5" id="KW-0677">Repeat</keyword>
<dbReference type="Gene3D" id="3.30.200.20">
    <property type="entry name" value="Phosphorylase Kinase, domain 1"/>
    <property type="match status" value="1"/>
</dbReference>
<evidence type="ECO:0000256" key="2">
    <source>
        <dbReference type="ARBA" id="ARBA00004308"/>
    </source>
</evidence>
<dbReference type="Pfam" id="PF00530">
    <property type="entry name" value="SRCR"/>
    <property type="match status" value="1"/>
</dbReference>
<evidence type="ECO:0000256" key="4">
    <source>
        <dbReference type="ARBA" id="ARBA00022729"/>
    </source>
</evidence>
<dbReference type="PANTHER" id="PTHR24416:SF564">
    <property type="entry name" value="MACROPHAGE-STIMULATING PROTEIN RECEPTOR"/>
    <property type="match status" value="1"/>
</dbReference>
<keyword evidence="4" id="KW-0732">Signal</keyword>
<keyword evidence="9 15" id="KW-0067">ATP-binding</keyword>
<keyword evidence="12 14" id="KW-1015">Disulfide bond</keyword>
<dbReference type="Gene3D" id="2.60.40.2030">
    <property type="match status" value="1"/>
</dbReference>
<keyword evidence="16" id="KW-0812">Transmembrane</keyword>
<dbReference type="SUPFAM" id="SSF56112">
    <property type="entry name" value="Protein kinase-like (PK-like)"/>
    <property type="match status" value="1"/>
</dbReference>
<keyword evidence="8" id="KW-0106">Calcium</keyword>
<dbReference type="Gene3D" id="1.10.510.10">
    <property type="entry name" value="Transferase(Phosphotransferase) domain 1"/>
    <property type="match status" value="1"/>
</dbReference>
<dbReference type="FunFam" id="1.10.510.10:FF:001512">
    <property type="entry name" value="Receptor tyrosine-protein kinase erbB-2"/>
    <property type="match status" value="1"/>
</dbReference>
<dbReference type="PROSITE" id="PS50287">
    <property type="entry name" value="SRCR_2"/>
    <property type="match status" value="1"/>
</dbReference>
<feature type="domain" description="Protein kinase" evidence="17">
    <location>
        <begin position="698"/>
        <end position="955"/>
    </location>
</feature>
<evidence type="ECO:0000256" key="1">
    <source>
        <dbReference type="ARBA" id="ARBA00004167"/>
    </source>
</evidence>
<dbReference type="SMART" id="SM00539">
    <property type="entry name" value="NIDO"/>
    <property type="match status" value="1"/>
</dbReference>
<dbReference type="PROSITE" id="PS00109">
    <property type="entry name" value="PROTEIN_KINASE_TYR"/>
    <property type="match status" value="1"/>
</dbReference>
<dbReference type="AlphaFoldDB" id="A0AA35SI32"/>
<gene>
    <name evidence="21" type="ORF">GBAR_LOCUS16931</name>
</gene>
<dbReference type="Gene3D" id="3.10.250.10">
    <property type="entry name" value="SRCR-like domain"/>
    <property type="match status" value="1"/>
</dbReference>
<dbReference type="Pfam" id="PF03160">
    <property type="entry name" value="Calx-beta"/>
    <property type="match status" value="1"/>
</dbReference>
<dbReference type="GO" id="GO:0012505">
    <property type="term" value="C:endomembrane system"/>
    <property type="evidence" value="ECO:0007669"/>
    <property type="project" value="UniProtKB-SubCell"/>
</dbReference>
<keyword evidence="3" id="KW-0808">Transferase</keyword>
<dbReference type="InterPro" id="IPR017441">
    <property type="entry name" value="Protein_kinase_ATP_BS"/>
</dbReference>
<evidence type="ECO:0000313" key="22">
    <source>
        <dbReference type="Proteomes" id="UP001174909"/>
    </source>
</evidence>
<dbReference type="GO" id="GO:0007160">
    <property type="term" value="P:cell-matrix adhesion"/>
    <property type="evidence" value="ECO:0007669"/>
    <property type="project" value="InterPro"/>
</dbReference>
<feature type="domain" description="SRCR" evidence="19">
    <location>
        <begin position="225"/>
        <end position="326"/>
    </location>
</feature>
<keyword evidence="10 16" id="KW-0472">Membrane</keyword>
<evidence type="ECO:0000256" key="6">
    <source>
        <dbReference type="ARBA" id="ARBA00022741"/>
    </source>
</evidence>
<name>A0AA35SI32_GEOBA</name>
<feature type="transmembrane region" description="Helical" evidence="16">
    <location>
        <begin position="620"/>
        <end position="648"/>
    </location>
</feature>
<dbReference type="GO" id="GO:0050793">
    <property type="term" value="P:regulation of developmental process"/>
    <property type="evidence" value="ECO:0007669"/>
    <property type="project" value="UniProtKB-ARBA"/>
</dbReference>
<evidence type="ECO:0000256" key="5">
    <source>
        <dbReference type="ARBA" id="ARBA00022737"/>
    </source>
</evidence>
<dbReference type="InterPro" id="IPR020067">
    <property type="entry name" value="Frizzled_dom"/>
</dbReference>
<evidence type="ECO:0000259" key="19">
    <source>
        <dbReference type="PROSITE" id="PS50287"/>
    </source>
</evidence>
<reference evidence="21" key="1">
    <citation type="submission" date="2023-03" db="EMBL/GenBank/DDBJ databases">
        <authorList>
            <person name="Steffen K."/>
            <person name="Cardenas P."/>
        </authorList>
    </citation>
    <scope>NUCLEOTIDE SEQUENCE</scope>
</reference>
<keyword evidence="22" id="KW-1185">Reference proteome</keyword>
<comment type="caution">
    <text evidence="14">Lacks conserved residue(s) required for the propagation of feature annotation.</text>
</comment>
<dbReference type="InterPro" id="IPR008266">
    <property type="entry name" value="Tyr_kinase_AS"/>
</dbReference>
<evidence type="ECO:0000256" key="3">
    <source>
        <dbReference type="ARBA" id="ARBA00022679"/>
    </source>
</evidence>
<dbReference type="PROSITE" id="PS50038">
    <property type="entry name" value="FZ"/>
    <property type="match status" value="1"/>
</dbReference>
<dbReference type="InterPro" id="IPR036790">
    <property type="entry name" value="Frizzled_dom_sf"/>
</dbReference>
<evidence type="ECO:0000256" key="11">
    <source>
        <dbReference type="ARBA" id="ARBA00023137"/>
    </source>
</evidence>
<comment type="caution">
    <text evidence="21">The sequence shown here is derived from an EMBL/GenBank/DDBJ whole genome shotgun (WGS) entry which is preliminary data.</text>
</comment>
<evidence type="ECO:0000256" key="10">
    <source>
        <dbReference type="ARBA" id="ARBA00023136"/>
    </source>
</evidence>
<dbReference type="Pfam" id="PF06119">
    <property type="entry name" value="NIDO"/>
    <property type="match status" value="1"/>
</dbReference>
<dbReference type="InterPro" id="IPR011009">
    <property type="entry name" value="Kinase-like_dom_sf"/>
</dbReference>
<dbReference type="PROSITE" id="PS00107">
    <property type="entry name" value="PROTEIN_KINASE_ATP"/>
    <property type="match status" value="1"/>
</dbReference>
<keyword evidence="7 21" id="KW-0418">Kinase</keyword>
<keyword evidence="16" id="KW-1133">Transmembrane helix</keyword>
<dbReference type="InterPro" id="IPR003886">
    <property type="entry name" value="NIDO_dom"/>
</dbReference>
<evidence type="ECO:0000256" key="7">
    <source>
        <dbReference type="ARBA" id="ARBA00022777"/>
    </source>
</evidence>
<dbReference type="GO" id="GO:0048468">
    <property type="term" value="P:cell development"/>
    <property type="evidence" value="ECO:0007669"/>
    <property type="project" value="UniProtKB-ARBA"/>
</dbReference>
<dbReference type="GO" id="GO:0004714">
    <property type="term" value="F:transmembrane receptor protein tyrosine kinase activity"/>
    <property type="evidence" value="ECO:0007669"/>
    <property type="project" value="UniProtKB-EC"/>
</dbReference>
<dbReference type="PROSITE" id="PS50011">
    <property type="entry name" value="PROTEIN_KINASE_DOM"/>
    <property type="match status" value="1"/>
</dbReference>
<feature type="non-terminal residue" evidence="21">
    <location>
        <position position="955"/>
    </location>
</feature>
<keyword evidence="6 15" id="KW-0547">Nucleotide-binding</keyword>
<dbReference type="PANTHER" id="PTHR24416">
    <property type="entry name" value="TYROSINE-PROTEIN KINASE RECEPTOR"/>
    <property type="match status" value="1"/>
</dbReference>
<evidence type="ECO:0000256" key="14">
    <source>
        <dbReference type="PROSITE-ProRule" id="PRU00196"/>
    </source>
</evidence>
<dbReference type="Proteomes" id="UP001174909">
    <property type="component" value="Unassembled WGS sequence"/>
</dbReference>
<dbReference type="Pfam" id="PF07714">
    <property type="entry name" value="PK_Tyr_Ser-Thr"/>
    <property type="match status" value="1"/>
</dbReference>
<evidence type="ECO:0000256" key="9">
    <source>
        <dbReference type="ARBA" id="ARBA00022840"/>
    </source>
</evidence>
<comment type="subcellular location">
    <subcellularLocation>
        <location evidence="2">Endomembrane system</location>
    </subcellularLocation>
    <subcellularLocation>
        <location evidence="1">Membrane</location>
        <topology evidence="1">Single-pass membrane protein</topology>
    </subcellularLocation>
</comment>
<dbReference type="GO" id="GO:0005886">
    <property type="term" value="C:plasma membrane"/>
    <property type="evidence" value="ECO:0007669"/>
    <property type="project" value="TreeGrafter"/>
</dbReference>
<evidence type="ECO:0000259" key="17">
    <source>
        <dbReference type="PROSITE" id="PS50011"/>
    </source>
</evidence>
<feature type="domain" description="NIDO" evidence="20">
    <location>
        <begin position="61"/>
        <end position="212"/>
    </location>
</feature>
<evidence type="ECO:0000313" key="21">
    <source>
        <dbReference type="EMBL" id="CAI8029839.1"/>
    </source>
</evidence>
<dbReference type="InterPro" id="IPR036772">
    <property type="entry name" value="SRCR-like_dom_sf"/>
</dbReference>
<dbReference type="InterPro" id="IPR000719">
    <property type="entry name" value="Prot_kinase_dom"/>
</dbReference>
<dbReference type="SUPFAM" id="SSF56487">
    <property type="entry name" value="SRCR-like"/>
    <property type="match status" value="1"/>
</dbReference>
<organism evidence="21 22">
    <name type="scientific">Geodia barretti</name>
    <name type="common">Barrett's horny sponge</name>
    <dbReference type="NCBI Taxonomy" id="519541"/>
    <lineage>
        <taxon>Eukaryota</taxon>
        <taxon>Metazoa</taxon>
        <taxon>Porifera</taxon>
        <taxon>Demospongiae</taxon>
        <taxon>Heteroscleromorpha</taxon>
        <taxon>Tetractinellida</taxon>
        <taxon>Astrophorina</taxon>
        <taxon>Geodiidae</taxon>
        <taxon>Geodia</taxon>
    </lineage>
</organism>
<dbReference type="InterPro" id="IPR003644">
    <property type="entry name" value="Calx_beta"/>
</dbReference>
<dbReference type="SMART" id="SM00237">
    <property type="entry name" value="Calx_beta"/>
    <property type="match status" value="1"/>
</dbReference>
<dbReference type="PRINTS" id="PR00109">
    <property type="entry name" value="TYRKINASE"/>
</dbReference>
<evidence type="ECO:0000256" key="12">
    <source>
        <dbReference type="ARBA" id="ARBA00023157"/>
    </source>
</evidence>
<dbReference type="GO" id="GO:0016477">
    <property type="term" value="P:cell migration"/>
    <property type="evidence" value="ECO:0007669"/>
    <property type="project" value="TreeGrafter"/>
</dbReference>
<feature type="domain" description="FZ" evidence="18">
    <location>
        <begin position="348"/>
        <end position="489"/>
    </location>
</feature>
<protein>
    <submittedName>
        <fullName evidence="21">Tyrosine-protein kinase transforming protein RYK</fullName>
    </submittedName>
</protein>
<dbReference type="InterPro" id="IPR001245">
    <property type="entry name" value="Ser-Thr/Tyr_kinase_cat_dom"/>
</dbReference>
<dbReference type="SMART" id="SM00219">
    <property type="entry name" value="TyrKc"/>
    <property type="match status" value="1"/>
</dbReference>
<feature type="binding site" evidence="15">
    <location>
        <position position="729"/>
    </location>
    <ligand>
        <name>ATP</name>
        <dbReference type="ChEBI" id="CHEBI:30616"/>
    </ligand>
</feature>